<gene>
    <name evidence="7" type="ORF">RB653_009269</name>
</gene>
<proteinExistence type="predicted"/>
<organism evidence="7 8">
    <name type="scientific">Dictyostelium firmibasis</name>
    <dbReference type="NCBI Taxonomy" id="79012"/>
    <lineage>
        <taxon>Eukaryota</taxon>
        <taxon>Amoebozoa</taxon>
        <taxon>Evosea</taxon>
        <taxon>Eumycetozoa</taxon>
        <taxon>Dictyostelia</taxon>
        <taxon>Dictyosteliales</taxon>
        <taxon>Dictyosteliaceae</taxon>
        <taxon>Dictyostelium</taxon>
    </lineage>
</organism>
<dbReference type="SUPFAM" id="SSF48403">
    <property type="entry name" value="Ankyrin repeat"/>
    <property type="match status" value="1"/>
</dbReference>
<keyword evidence="8" id="KW-1185">Reference proteome</keyword>
<evidence type="ECO:0000256" key="2">
    <source>
        <dbReference type="ARBA" id="ARBA00023043"/>
    </source>
</evidence>
<dbReference type="InterPro" id="IPR035984">
    <property type="entry name" value="Acyl-CoA-binding_sf"/>
</dbReference>
<keyword evidence="2 4" id="KW-0040">ANK repeat</keyword>
<comment type="caution">
    <text evidence="7">The sequence shown here is derived from an EMBL/GenBank/DDBJ whole genome shotgun (WGS) entry which is preliminary data.</text>
</comment>
<dbReference type="Gene3D" id="1.25.40.20">
    <property type="entry name" value="Ankyrin repeat-containing domain"/>
    <property type="match status" value="1"/>
</dbReference>
<dbReference type="Pfam" id="PF12796">
    <property type="entry name" value="Ank_2"/>
    <property type="match status" value="1"/>
</dbReference>
<dbReference type="InterPro" id="IPR002110">
    <property type="entry name" value="Ankyrin_rpt"/>
</dbReference>
<evidence type="ECO:0000256" key="3">
    <source>
        <dbReference type="ARBA" id="ARBA00023121"/>
    </source>
</evidence>
<dbReference type="SMART" id="SM00248">
    <property type="entry name" value="ANK"/>
    <property type="match status" value="2"/>
</dbReference>
<dbReference type="PROSITE" id="PS50088">
    <property type="entry name" value="ANK_REPEAT"/>
    <property type="match status" value="2"/>
</dbReference>
<keyword evidence="5" id="KW-0175">Coiled coil</keyword>
<evidence type="ECO:0000313" key="8">
    <source>
        <dbReference type="Proteomes" id="UP001344447"/>
    </source>
</evidence>
<keyword evidence="1" id="KW-0677">Repeat</keyword>
<keyword evidence="3" id="KW-0446">Lipid-binding</keyword>
<evidence type="ECO:0000259" key="6">
    <source>
        <dbReference type="PROSITE" id="PS51228"/>
    </source>
</evidence>
<dbReference type="InterPro" id="IPR014352">
    <property type="entry name" value="FERM/acyl-CoA-bd_prot_sf"/>
</dbReference>
<evidence type="ECO:0000256" key="1">
    <source>
        <dbReference type="ARBA" id="ARBA00022737"/>
    </source>
</evidence>
<dbReference type="PANTHER" id="PTHR24119">
    <property type="entry name" value="ACYL-COA-BINDING DOMAIN-CONTAINING PROTEIN 6"/>
    <property type="match status" value="1"/>
</dbReference>
<feature type="domain" description="ACB" evidence="6">
    <location>
        <begin position="6"/>
        <end position="94"/>
    </location>
</feature>
<protein>
    <recommendedName>
        <fullName evidence="6">ACB domain-containing protein</fullName>
    </recommendedName>
</protein>
<dbReference type="PROSITE" id="PS51228">
    <property type="entry name" value="ACB_2"/>
    <property type="match status" value="1"/>
</dbReference>
<dbReference type="AlphaFoldDB" id="A0AAN7U5Y4"/>
<dbReference type="PROSITE" id="PS50297">
    <property type="entry name" value="ANK_REP_REGION"/>
    <property type="match status" value="2"/>
</dbReference>
<evidence type="ECO:0000256" key="4">
    <source>
        <dbReference type="PROSITE-ProRule" id="PRU00023"/>
    </source>
</evidence>
<dbReference type="GO" id="GO:0000062">
    <property type="term" value="F:fatty-acyl-CoA binding"/>
    <property type="evidence" value="ECO:0007669"/>
    <property type="project" value="InterPro"/>
</dbReference>
<dbReference type="SUPFAM" id="SSF47027">
    <property type="entry name" value="Acyl-CoA binding protein"/>
    <property type="match status" value="1"/>
</dbReference>
<evidence type="ECO:0000256" key="5">
    <source>
        <dbReference type="SAM" id="Coils"/>
    </source>
</evidence>
<evidence type="ECO:0000313" key="7">
    <source>
        <dbReference type="EMBL" id="KAK5579585.1"/>
    </source>
</evidence>
<dbReference type="InterPro" id="IPR000582">
    <property type="entry name" value="Acyl-CoA-binding_protein"/>
</dbReference>
<dbReference type="Proteomes" id="UP001344447">
    <property type="component" value="Unassembled WGS sequence"/>
</dbReference>
<feature type="repeat" description="ANK" evidence="4">
    <location>
        <begin position="233"/>
        <end position="254"/>
    </location>
</feature>
<sequence>MTEAQIENKFKLAVDYITNNSGKLTNIKNEEQLYLYCNYKQATVGDCNTKAPPFYDYIGKSKWNSWNSLKGVEKIVAMNSYISLVNALAPGWDSNIKVEQPEQSIFLNDEEFKELEKKEKEEKEELKKFEEENGGESEKPKSKWMGPVLSKFSLVDDETLEKLEKNIKQDLGYWVSVNDIEKVKKEIENDKNIVNEVDEDGRTGLIWACDRGYFDIAKILIENGSNVNVQDGEGMTPLHYAVVCNQLEICKLLLTHPSIDKSIKDNSDSTPFDFIDSSTSEDIKSLFK</sequence>
<feature type="repeat" description="ANK" evidence="4">
    <location>
        <begin position="200"/>
        <end position="232"/>
    </location>
</feature>
<dbReference type="EMBL" id="JAVFKY010000003">
    <property type="protein sequence ID" value="KAK5579585.1"/>
    <property type="molecule type" value="Genomic_DNA"/>
</dbReference>
<reference evidence="7 8" key="1">
    <citation type="submission" date="2023-11" db="EMBL/GenBank/DDBJ databases">
        <title>Dfirmibasis_genome.</title>
        <authorList>
            <person name="Edelbroek B."/>
            <person name="Kjellin J."/>
            <person name="Jerlstrom-Hultqvist J."/>
            <person name="Soderbom F."/>
        </authorList>
    </citation>
    <scope>NUCLEOTIDE SEQUENCE [LARGE SCALE GENOMIC DNA]</scope>
    <source>
        <strain evidence="7 8">TNS-C-14</strain>
    </source>
</reference>
<accession>A0AAN7U5Y4</accession>
<feature type="coiled-coil region" evidence="5">
    <location>
        <begin position="108"/>
        <end position="139"/>
    </location>
</feature>
<dbReference type="PRINTS" id="PR00689">
    <property type="entry name" value="ACOABINDINGP"/>
</dbReference>
<dbReference type="Pfam" id="PF00887">
    <property type="entry name" value="ACBP"/>
    <property type="match status" value="1"/>
</dbReference>
<dbReference type="InterPro" id="IPR036770">
    <property type="entry name" value="Ankyrin_rpt-contain_sf"/>
</dbReference>
<dbReference type="PANTHER" id="PTHR24119:SF0">
    <property type="entry name" value="ACYL-COA-BINDING DOMAIN-CONTAINING PROTEIN 6"/>
    <property type="match status" value="1"/>
</dbReference>
<dbReference type="Gene3D" id="1.20.80.10">
    <property type="match status" value="1"/>
</dbReference>
<name>A0AAN7U5Y4_9MYCE</name>